<name>A0A5S4F135_9ACTN</name>
<dbReference type="PANTHER" id="PTHR11575">
    <property type="entry name" value="5'-NUCLEOTIDASE-RELATED"/>
    <property type="match status" value="1"/>
</dbReference>
<feature type="domain" description="Calcineurin-like phosphoesterase" evidence="3">
    <location>
        <begin position="40"/>
        <end position="311"/>
    </location>
</feature>
<dbReference type="AlphaFoldDB" id="A0A5S4F135"/>
<evidence type="ECO:0000313" key="6">
    <source>
        <dbReference type="Proteomes" id="UP000309128"/>
    </source>
</evidence>
<comment type="similarity">
    <text evidence="2">Belongs to the 5'-nucleotidase family.</text>
</comment>
<dbReference type="Pfam" id="PF02872">
    <property type="entry name" value="5_nucleotid_C"/>
    <property type="match status" value="1"/>
</dbReference>
<dbReference type="GO" id="GO:0030288">
    <property type="term" value="C:outer membrane-bounded periplasmic space"/>
    <property type="evidence" value="ECO:0007669"/>
    <property type="project" value="TreeGrafter"/>
</dbReference>
<sequence length="595" mass="62554">MTSRSFTRLALAGAVASGAVLLATLPADASKTPPRTVPVRLLALNDFHGHLEPPTGSSGRMVDEHGNTVDAGGAAYVAAHMKALADQNTIAVAQGDLIGATPLISAAYHDEPSIEFMDKLGLKVAAVGNHEFDEGYAELRRIMNGGCHPVDGCSPAGEWKGAKFDYVGANVLFKNPNEKTDALAALGAKQTEVKKLLADWGVPALPPVSVQWMNGVPIGFIGLVTQTTPSIVTTEGIKDLKFVDEVKAANVASKILKLVGVKAQVVLVHEGDQVNVGQSPDACSAVPGAGNRIATQVDAEVDLVLSGHSHQAYLCKVKDPAGNDRVYSQGGSFGRVITQVDLNVNVRTRDIERASVVADNHVVTRTVDPDREISDFVQTWKDRVAPRANRPVGTITTDILNTAAPSGETPLGNLIADAQLASTKTGGNAQIALMNPGGVRAPLTYASSSANEGNGVVTYGEAFTVQPFNNLMQVVTLTGAQLKTLLEQQFTGGPNNQAFTKILQPSANFTYTYSRGAAWGSKVSDMKIDGVPVTDTQTIRVAANNFLVGGGDAFLAFRDGTELWSGPLDIDAFVDYLGANNPTAPPATNRITVID</sequence>
<dbReference type="PRINTS" id="PR01607">
    <property type="entry name" value="APYRASEFAMLY"/>
</dbReference>
<evidence type="ECO:0000259" key="3">
    <source>
        <dbReference type="Pfam" id="PF00149"/>
    </source>
</evidence>
<dbReference type="GO" id="GO:0008768">
    <property type="term" value="F:UDP-sugar diphosphatase activity"/>
    <property type="evidence" value="ECO:0007669"/>
    <property type="project" value="TreeGrafter"/>
</dbReference>
<dbReference type="GO" id="GO:0009166">
    <property type="term" value="P:nucleotide catabolic process"/>
    <property type="evidence" value="ECO:0007669"/>
    <property type="project" value="InterPro"/>
</dbReference>
<dbReference type="OrthoDB" id="1016457at2"/>
<comment type="caution">
    <text evidence="5">The sequence shown here is derived from an EMBL/GenBank/DDBJ whole genome shotgun (WGS) entry which is preliminary data.</text>
</comment>
<gene>
    <name evidence="5" type="ORF">ETD86_42215</name>
</gene>
<dbReference type="Gene3D" id="3.90.780.10">
    <property type="entry name" value="5'-Nucleotidase, C-terminal domain"/>
    <property type="match status" value="1"/>
</dbReference>
<evidence type="ECO:0000259" key="4">
    <source>
        <dbReference type="Pfam" id="PF02872"/>
    </source>
</evidence>
<dbReference type="EMBL" id="VCKY01000217">
    <property type="protein sequence ID" value="TMR09782.1"/>
    <property type="molecule type" value="Genomic_DNA"/>
</dbReference>
<accession>A0A5S4F135</accession>
<keyword evidence="6" id="KW-1185">Reference proteome</keyword>
<dbReference type="InterPro" id="IPR006179">
    <property type="entry name" value="5_nucleotidase/apyrase"/>
</dbReference>
<dbReference type="InterPro" id="IPR008334">
    <property type="entry name" value="5'-Nucleotdase_C"/>
</dbReference>
<dbReference type="SUPFAM" id="SSF56300">
    <property type="entry name" value="Metallo-dependent phosphatases"/>
    <property type="match status" value="1"/>
</dbReference>
<reference evidence="5 6" key="1">
    <citation type="submission" date="2019-05" db="EMBL/GenBank/DDBJ databases">
        <title>Draft genome sequence of Nonomuraea turkmeniaca DSM 43926.</title>
        <authorList>
            <person name="Saricaoglu S."/>
            <person name="Isik K."/>
        </authorList>
    </citation>
    <scope>NUCLEOTIDE SEQUENCE [LARGE SCALE GENOMIC DNA]</scope>
    <source>
        <strain evidence="5 6">DSM 43926</strain>
    </source>
</reference>
<protein>
    <submittedName>
        <fullName evidence="5">Bifunctional metallophosphatase/5'-nucleotidase</fullName>
    </submittedName>
</protein>
<evidence type="ECO:0000313" key="5">
    <source>
        <dbReference type="EMBL" id="TMR09782.1"/>
    </source>
</evidence>
<proteinExistence type="inferred from homology"/>
<dbReference type="InterPro" id="IPR029052">
    <property type="entry name" value="Metallo-depent_PP-like"/>
</dbReference>
<dbReference type="GO" id="GO:0008253">
    <property type="term" value="F:5'-nucleotidase activity"/>
    <property type="evidence" value="ECO:0007669"/>
    <property type="project" value="TreeGrafter"/>
</dbReference>
<dbReference type="GO" id="GO:0000166">
    <property type="term" value="F:nucleotide binding"/>
    <property type="evidence" value="ECO:0007669"/>
    <property type="project" value="UniProtKB-KW"/>
</dbReference>
<evidence type="ECO:0000256" key="1">
    <source>
        <dbReference type="ARBA" id="ARBA00022729"/>
    </source>
</evidence>
<dbReference type="SUPFAM" id="SSF55816">
    <property type="entry name" value="5'-nucleotidase (syn. UDP-sugar hydrolase), C-terminal domain"/>
    <property type="match status" value="1"/>
</dbReference>
<evidence type="ECO:0000256" key="2">
    <source>
        <dbReference type="RuleBase" id="RU362119"/>
    </source>
</evidence>
<keyword evidence="1 2" id="KW-0732">Signal</keyword>
<organism evidence="5 6">
    <name type="scientific">Nonomuraea turkmeniaca</name>
    <dbReference type="NCBI Taxonomy" id="103838"/>
    <lineage>
        <taxon>Bacteria</taxon>
        <taxon>Bacillati</taxon>
        <taxon>Actinomycetota</taxon>
        <taxon>Actinomycetes</taxon>
        <taxon>Streptosporangiales</taxon>
        <taxon>Streptosporangiaceae</taxon>
        <taxon>Nonomuraea</taxon>
    </lineage>
</organism>
<dbReference type="Pfam" id="PF00149">
    <property type="entry name" value="Metallophos"/>
    <property type="match status" value="1"/>
</dbReference>
<dbReference type="Gene3D" id="3.60.21.10">
    <property type="match status" value="1"/>
</dbReference>
<feature type="signal peptide" evidence="2">
    <location>
        <begin position="1"/>
        <end position="29"/>
    </location>
</feature>
<dbReference type="InterPro" id="IPR036907">
    <property type="entry name" value="5'-Nucleotdase_C_sf"/>
</dbReference>
<keyword evidence="2" id="KW-0378">Hydrolase</keyword>
<dbReference type="PANTHER" id="PTHR11575:SF24">
    <property type="entry name" value="5'-NUCLEOTIDASE"/>
    <property type="match status" value="1"/>
</dbReference>
<keyword evidence="2" id="KW-0547">Nucleotide-binding</keyword>
<feature type="domain" description="5'-Nucleotidase C-terminal" evidence="4">
    <location>
        <begin position="392"/>
        <end position="557"/>
    </location>
</feature>
<dbReference type="InterPro" id="IPR004843">
    <property type="entry name" value="Calcineurin-like_PHP"/>
</dbReference>
<dbReference type="RefSeq" id="WP_138672242.1">
    <property type="nucleotide sequence ID" value="NZ_VCKY01000217.1"/>
</dbReference>
<dbReference type="Proteomes" id="UP000309128">
    <property type="component" value="Unassembled WGS sequence"/>
</dbReference>
<feature type="chain" id="PRO_5024509685" evidence="2">
    <location>
        <begin position="30"/>
        <end position="595"/>
    </location>
</feature>